<comment type="caution">
    <text evidence="1">The sequence shown here is derived from an EMBL/GenBank/DDBJ whole genome shotgun (WGS) entry which is preliminary data.</text>
</comment>
<reference evidence="1 2" key="1">
    <citation type="submission" date="2017-08" db="EMBL/GenBank/DDBJ databases">
        <title>The strain WRN001 was isolated from Binhai saline alkaline soil, Tianjin, China.</title>
        <authorList>
            <person name="Liu D."/>
            <person name="Zhang G."/>
        </authorList>
    </citation>
    <scope>NUCLEOTIDE SEQUENCE [LARGE SCALE GENOMIC DNA]</scope>
    <source>
        <strain evidence="1 2">WN019</strain>
    </source>
</reference>
<gene>
    <name evidence="1" type="ORF">CK500_11290</name>
</gene>
<evidence type="ECO:0000313" key="2">
    <source>
        <dbReference type="Proteomes" id="UP000218083"/>
    </source>
</evidence>
<accession>A0A2A2FF29</accession>
<protein>
    <submittedName>
        <fullName evidence="1">ATPase</fullName>
    </submittedName>
</protein>
<dbReference type="Proteomes" id="UP000218083">
    <property type="component" value="Unassembled WGS sequence"/>
</dbReference>
<dbReference type="OrthoDB" id="39107at2157"/>
<evidence type="ECO:0000313" key="1">
    <source>
        <dbReference type="EMBL" id="PAU83364.1"/>
    </source>
</evidence>
<organism evidence="1 2">
    <name type="scientific">Halorubrum salipaludis</name>
    <dbReference type="NCBI Taxonomy" id="2032630"/>
    <lineage>
        <taxon>Archaea</taxon>
        <taxon>Methanobacteriati</taxon>
        <taxon>Methanobacteriota</taxon>
        <taxon>Stenosarchaea group</taxon>
        <taxon>Halobacteria</taxon>
        <taxon>Halobacteriales</taxon>
        <taxon>Haloferacaceae</taxon>
        <taxon>Halorubrum</taxon>
    </lineage>
</organism>
<name>A0A2A2FF29_9EURY</name>
<keyword evidence="2" id="KW-1185">Reference proteome</keyword>
<proteinExistence type="predicted"/>
<sequence>MSRERSDAPVVLVAGGARVDAGKTTFSTGLVARLAARAGDAVGVKPRAGNDYWYDHDDYRIASDAGRLYGKDARRLAAASTRPLLTVGDRSGRRDRPEAITPEAINPVHRLWRPTPGRTGMLGDADRTFLCDRVTTEEGSRFVVNGAAEAAGLLPDGLAERLPLAEATSVDDVAAFNDVMAADYLPAFDRLAARVAAASVPVVVESYADVAGPLPRDGPVEPDAVAVVDPGRARIFAGDRYAKARAVASGSPREGTIEEHTGTVTEMIEPLATVGLPALSGDERGDPDRVADRYAPAYETLLEAV</sequence>
<dbReference type="AlphaFoldDB" id="A0A2A2FF29"/>
<dbReference type="RefSeq" id="WP_095637322.1">
    <property type="nucleotide sequence ID" value="NZ_NSKC01000005.1"/>
</dbReference>
<dbReference type="EMBL" id="NSKC01000005">
    <property type="protein sequence ID" value="PAU83364.1"/>
    <property type="molecule type" value="Genomic_DNA"/>
</dbReference>